<dbReference type="Proteomes" id="UP000194236">
    <property type="component" value="Unassembled WGS sequence"/>
</dbReference>
<dbReference type="InterPro" id="IPR003112">
    <property type="entry name" value="Olfac-like_dom"/>
</dbReference>
<evidence type="ECO:0000313" key="2">
    <source>
        <dbReference type="EMBL" id="OTF81765.1"/>
    </source>
</evidence>
<protein>
    <submittedName>
        <fullName evidence="2">Gliomedin-like protein</fullName>
    </submittedName>
</protein>
<keyword evidence="3" id="KW-1185">Reference proteome</keyword>
<dbReference type="Pfam" id="PF02191">
    <property type="entry name" value="OLF"/>
    <property type="match status" value="1"/>
</dbReference>
<evidence type="ECO:0000313" key="3">
    <source>
        <dbReference type="Proteomes" id="UP000194236"/>
    </source>
</evidence>
<dbReference type="AlphaFoldDB" id="A0A1Y3BRJ4"/>
<reference evidence="2 3" key="1">
    <citation type="submission" date="2017-03" db="EMBL/GenBank/DDBJ databases">
        <title>Genome Survey of Euroglyphus maynei.</title>
        <authorList>
            <person name="Arlian L.G."/>
            <person name="Morgan M.S."/>
            <person name="Rider S.D."/>
        </authorList>
    </citation>
    <scope>NUCLEOTIDE SEQUENCE [LARGE SCALE GENOMIC DNA]</scope>
    <source>
        <strain evidence="2">Arlian Lab</strain>
        <tissue evidence="2">Whole body</tissue>
    </source>
</reference>
<evidence type="ECO:0000259" key="1">
    <source>
        <dbReference type="Pfam" id="PF02191"/>
    </source>
</evidence>
<accession>A0A1Y3BRJ4</accession>
<organism evidence="2 3">
    <name type="scientific">Euroglyphus maynei</name>
    <name type="common">Mayne's house dust mite</name>
    <dbReference type="NCBI Taxonomy" id="6958"/>
    <lineage>
        <taxon>Eukaryota</taxon>
        <taxon>Metazoa</taxon>
        <taxon>Ecdysozoa</taxon>
        <taxon>Arthropoda</taxon>
        <taxon>Chelicerata</taxon>
        <taxon>Arachnida</taxon>
        <taxon>Acari</taxon>
        <taxon>Acariformes</taxon>
        <taxon>Sarcoptiformes</taxon>
        <taxon>Astigmata</taxon>
        <taxon>Psoroptidia</taxon>
        <taxon>Analgoidea</taxon>
        <taxon>Pyroglyphidae</taxon>
        <taxon>Pyroglyphinae</taxon>
        <taxon>Euroglyphus</taxon>
    </lineage>
</organism>
<gene>
    <name evidence="2" type="ORF">BLA29_012142</name>
</gene>
<dbReference type="EMBL" id="MUJZ01011860">
    <property type="protein sequence ID" value="OTF81765.1"/>
    <property type="molecule type" value="Genomic_DNA"/>
</dbReference>
<name>A0A1Y3BRJ4_EURMA</name>
<feature type="domain" description="Olfactomedin-like" evidence="1">
    <location>
        <begin position="1"/>
        <end position="61"/>
    </location>
</feature>
<proteinExistence type="predicted"/>
<comment type="caution">
    <text evidence="2">The sequence shown here is derived from an EMBL/GenBank/DDBJ whole genome shotgun (WGS) entry which is preliminary data.</text>
</comment>
<sequence>MRDPNPIQPEDGEKYWLTRIDYNRLLEEYDTKEMFRNRIITKNYTLLYPFAGNGQAINSGYI</sequence>